<dbReference type="AlphaFoldDB" id="A0A926EHF2"/>
<evidence type="ECO:0000313" key="4">
    <source>
        <dbReference type="Proteomes" id="UP000655830"/>
    </source>
</evidence>
<gene>
    <name evidence="3" type="ORF">H8718_01230</name>
</gene>
<comment type="caution">
    <text evidence="3">The sequence shown here is derived from an EMBL/GenBank/DDBJ whole genome shotgun (WGS) entry which is preliminary data.</text>
</comment>
<accession>A0A926EHF2</accession>
<feature type="signal peptide" evidence="1">
    <location>
        <begin position="1"/>
        <end position="28"/>
    </location>
</feature>
<feature type="domain" description="Copper amine oxidase-like N-terminal" evidence="2">
    <location>
        <begin position="223"/>
        <end position="321"/>
    </location>
</feature>
<dbReference type="SUPFAM" id="SSF55383">
    <property type="entry name" value="Copper amine oxidase, domain N"/>
    <property type="match status" value="1"/>
</dbReference>
<dbReference type="RefSeq" id="WP_249331228.1">
    <property type="nucleotide sequence ID" value="NZ_JACRSY010000002.1"/>
</dbReference>
<organism evidence="3 4">
    <name type="scientific">Zhenhengia yiwuensis</name>
    <dbReference type="NCBI Taxonomy" id="2763666"/>
    <lineage>
        <taxon>Bacteria</taxon>
        <taxon>Bacillati</taxon>
        <taxon>Bacillota</taxon>
        <taxon>Clostridia</taxon>
        <taxon>Lachnospirales</taxon>
        <taxon>Lachnospiraceae</taxon>
        <taxon>Zhenhengia</taxon>
    </lineage>
</organism>
<sequence length="324" mass="35389">MKSKSVRKMLCGLLVTSSVLSVATPVFAQHPSDKDGDGKIGKVTLYKTENVQSDNSGDYLLEIKLEEGWTPYADVQITVGKGSLCTSYDKGHTQTDGTNEYILEGVVGATLRDVDNLGTIFRGKLTNPKQGGIIEVPINLCKEHNRGELVGQAYLNVAVNEHTKFYAQGGLDFTDAKPISERGNEPTQPNKVYKEDVRFTIGKSTYTITTKEGKQITKSMQNGEAPFMSNGRTMIPVRYASEALDASVEWNPAVKEVIVKKDGVTVRLPLNSQYAIYSDGSKADMGAKTVQRNGRTYVPVGALGRMLDATMSWDDATQTVIFAK</sequence>
<dbReference type="InterPro" id="IPR012854">
    <property type="entry name" value="Cu_amine_oxidase-like_N"/>
</dbReference>
<dbReference type="Gene3D" id="3.30.457.10">
    <property type="entry name" value="Copper amine oxidase-like, N-terminal domain"/>
    <property type="match status" value="1"/>
</dbReference>
<feature type="chain" id="PRO_5036852126" description="Copper amine oxidase-like N-terminal domain-containing protein" evidence="1">
    <location>
        <begin position="29"/>
        <end position="324"/>
    </location>
</feature>
<evidence type="ECO:0000259" key="2">
    <source>
        <dbReference type="Pfam" id="PF07833"/>
    </source>
</evidence>
<keyword evidence="4" id="KW-1185">Reference proteome</keyword>
<dbReference type="Pfam" id="PF07833">
    <property type="entry name" value="Cu_amine_oxidN1"/>
    <property type="match status" value="1"/>
</dbReference>
<dbReference type="EMBL" id="JACRSY010000002">
    <property type="protein sequence ID" value="MBC8578163.1"/>
    <property type="molecule type" value="Genomic_DNA"/>
</dbReference>
<evidence type="ECO:0000313" key="3">
    <source>
        <dbReference type="EMBL" id="MBC8578163.1"/>
    </source>
</evidence>
<evidence type="ECO:0000256" key="1">
    <source>
        <dbReference type="SAM" id="SignalP"/>
    </source>
</evidence>
<proteinExistence type="predicted"/>
<reference evidence="3" key="1">
    <citation type="submission" date="2020-08" db="EMBL/GenBank/DDBJ databases">
        <title>Genome public.</title>
        <authorList>
            <person name="Liu C."/>
            <person name="Sun Q."/>
        </authorList>
    </citation>
    <scope>NUCLEOTIDE SEQUENCE</scope>
    <source>
        <strain evidence="3">NSJ-12</strain>
    </source>
</reference>
<dbReference type="InterPro" id="IPR036582">
    <property type="entry name" value="Mao_N_sf"/>
</dbReference>
<name>A0A926EHF2_9FIRM</name>
<keyword evidence="1" id="KW-0732">Signal</keyword>
<protein>
    <recommendedName>
        <fullName evidence="2">Copper amine oxidase-like N-terminal domain-containing protein</fullName>
    </recommendedName>
</protein>
<dbReference type="Proteomes" id="UP000655830">
    <property type="component" value="Unassembled WGS sequence"/>
</dbReference>